<dbReference type="CDD" id="cd07812">
    <property type="entry name" value="SRPBCC"/>
    <property type="match status" value="1"/>
</dbReference>
<evidence type="ECO:0000313" key="2">
    <source>
        <dbReference type="Proteomes" id="UP000225608"/>
    </source>
</evidence>
<name>A0A2D1TWX3_9ACTN</name>
<dbReference type="KEGG" id="caer:CSV91_04445"/>
<sequence>MQFTKTLKVTPEELFDALAGSIMQDIENATGKRPSRNKLNGYKYEKRAQSAKGKAKGTAIKVKIKHFDYPCLYEVRFQYAAGINTMRYEAAPAGDGACELTYTEDFQGVGGNTSGTRGKLGLFFYERKLKSHANQTIDQIVKYIEGERRVKANPAFADDTAENASDVFH</sequence>
<gene>
    <name evidence="1" type="ORF">CSV91_04445</name>
</gene>
<dbReference type="SUPFAM" id="SSF55961">
    <property type="entry name" value="Bet v1-like"/>
    <property type="match status" value="1"/>
</dbReference>
<dbReference type="Pfam" id="PF11687">
    <property type="entry name" value="DUF3284"/>
    <property type="match status" value="1"/>
</dbReference>
<protein>
    <recommendedName>
        <fullName evidence="3">DUF3284 domain-containing protein</fullName>
    </recommendedName>
</protein>
<proteinExistence type="predicted"/>
<dbReference type="RefSeq" id="WP_099431961.1">
    <property type="nucleotide sequence ID" value="NZ_CP024160.1"/>
</dbReference>
<organism evidence="1 2">
    <name type="scientific">Collinsella aerofaciens</name>
    <dbReference type="NCBI Taxonomy" id="74426"/>
    <lineage>
        <taxon>Bacteria</taxon>
        <taxon>Bacillati</taxon>
        <taxon>Actinomycetota</taxon>
        <taxon>Coriobacteriia</taxon>
        <taxon>Coriobacteriales</taxon>
        <taxon>Coriobacteriaceae</taxon>
        <taxon>Collinsella</taxon>
    </lineage>
</organism>
<evidence type="ECO:0008006" key="3">
    <source>
        <dbReference type="Google" id="ProtNLM"/>
    </source>
</evidence>
<evidence type="ECO:0000313" key="1">
    <source>
        <dbReference type="EMBL" id="ATP53847.1"/>
    </source>
</evidence>
<reference evidence="1 2" key="1">
    <citation type="submission" date="2017-10" db="EMBL/GenBank/DDBJ databases">
        <title>Complete genome sequence of Collinsella aerofaciens isolated from the gut of a healthy adult Indian.</title>
        <authorList>
            <person name="Bag S."/>
            <person name="Ghosh T.S."/>
            <person name="Das B."/>
        </authorList>
    </citation>
    <scope>NUCLEOTIDE SEQUENCE [LARGE SCALE GENOMIC DNA]</scope>
    <source>
        <strain evidence="2">indica</strain>
    </source>
</reference>
<dbReference type="InterPro" id="IPR021701">
    <property type="entry name" value="DUF3284"/>
</dbReference>
<dbReference type="EMBL" id="CP024160">
    <property type="protein sequence ID" value="ATP53847.1"/>
    <property type="molecule type" value="Genomic_DNA"/>
</dbReference>
<dbReference type="Proteomes" id="UP000225608">
    <property type="component" value="Chromosome"/>
</dbReference>
<dbReference type="AlphaFoldDB" id="A0A2D1TWX3"/>
<accession>A0A2D1TWX3</accession>